<keyword evidence="1" id="KW-0808">Transferase</keyword>
<keyword evidence="1" id="KW-0418">Kinase</keyword>
<accession>A0ACD4DE81</accession>
<evidence type="ECO:0000313" key="1">
    <source>
        <dbReference type="EMBL" id="UYP18307.1"/>
    </source>
</evidence>
<evidence type="ECO:0000313" key="2">
    <source>
        <dbReference type="Proteomes" id="UP001156484"/>
    </source>
</evidence>
<protein>
    <submittedName>
        <fullName evidence="1">Acetate kinase</fullName>
    </submittedName>
</protein>
<dbReference type="EMBL" id="CP107551">
    <property type="protein sequence ID" value="UYP18307.1"/>
    <property type="molecule type" value="Genomic_DNA"/>
</dbReference>
<dbReference type="Proteomes" id="UP001156484">
    <property type="component" value="Chromosome"/>
</dbReference>
<proteinExistence type="predicted"/>
<organism evidence="1 2">
    <name type="scientific">Rhodococcus sacchari</name>
    <dbReference type="NCBI Taxonomy" id="2962047"/>
    <lineage>
        <taxon>Bacteria</taxon>
        <taxon>Bacillati</taxon>
        <taxon>Actinomycetota</taxon>
        <taxon>Actinomycetes</taxon>
        <taxon>Mycobacteriales</taxon>
        <taxon>Nocardiaceae</taxon>
        <taxon>Rhodococcus</taxon>
    </lineage>
</organism>
<reference evidence="1" key="1">
    <citation type="submission" date="2022-10" db="EMBL/GenBank/DDBJ databases">
        <title>Rhodococcus ferula Z13 complete genome.</title>
        <authorList>
            <person name="Long X."/>
            <person name="Zang M."/>
        </authorList>
    </citation>
    <scope>NUCLEOTIDE SEQUENCE</scope>
    <source>
        <strain evidence="1">Z13</strain>
    </source>
</reference>
<gene>
    <name evidence="1" type="ORF">OED52_16830</name>
</gene>
<sequence>MSSPDPDTPALVLVLNSGSSSIKFQLIEPVSGKSPAHGLIERIGEPEGRIVFHHTTGTIEETGAIPDHRKGLHAVLGMLERLGRPLEEVGIVAVGHRIVHGGMNLHEPTLIDDDVVRAVADLSVLAPLHNPANVIGIEVAREELPDVPHVGVFDTAFFHDLPAPAATYAIDRDIAREHGLRRYGFHGTSHEYVAHRAADFLGRGIAELNLVVLHLGNGASASAIAGGHPIDTSMGLTPLEGLVMGTRSGDVDPGLVLHLHRTVGLGVDALDDLLNRHSGLKGLSGVNDFRALHELVEAGDEDARLAYDVYVHRIRKYVGAYTFELGGVDAIVFTGGVGEHNADVRHDALAGLDRLGIVVDDTRNGAAEEGERRISADGSQVEVLVIPTNEELAIARAAVAFARPRS</sequence>
<name>A0ACD4DE81_9NOCA</name>
<keyword evidence="2" id="KW-1185">Reference proteome</keyword>